<dbReference type="Gene3D" id="3.30.70.1920">
    <property type="match status" value="1"/>
</dbReference>
<feature type="domain" description="Serine-tRNA ligase type 2 tRNA-binding" evidence="1">
    <location>
        <begin position="2"/>
        <end position="80"/>
    </location>
</feature>
<dbReference type="InterPro" id="IPR041293">
    <property type="entry name" value="SerS_tRNA-bd"/>
</dbReference>
<gene>
    <name evidence="2" type="ORF">S01H4_31904</name>
</gene>
<proteinExistence type="predicted"/>
<feature type="non-terminal residue" evidence="2">
    <location>
        <position position="1"/>
    </location>
</feature>
<comment type="caution">
    <text evidence="2">The sequence shown here is derived from an EMBL/GenBank/DDBJ whole genome shotgun (WGS) entry which is preliminary data.</text>
</comment>
<protein>
    <recommendedName>
        <fullName evidence="1">Serine-tRNA ligase type 2 tRNA-binding domain-containing protein</fullName>
    </recommendedName>
</protein>
<dbReference type="EMBL" id="BART01016619">
    <property type="protein sequence ID" value="GAG84024.1"/>
    <property type="molecule type" value="Genomic_DNA"/>
</dbReference>
<dbReference type="Pfam" id="PF18490">
    <property type="entry name" value="tRNA_bind_4"/>
    <property type="match status" value="1"/>
</dbReference>
<dbReference type="AlphaFoldDB" id="X1AN24"/>
<organism evidence="2">
    <name type="scientific">marine sediment metagenome</name>
    <dbReference type="NCBI Taxonomy" id="412755"/>
    <lineage>
        <taxon>unclassified sequences</taxon>
        <taxon>metagenomes</taxon>
        <taxon>ecological metagenomes</taxon>
    </lineage>
</organism>
<sequence>NAPEKIEEWLEELKQMLEKGITEKDLKEISRVKKWEIVSTSKKEDEFVLSVSSGNTLPPHHALLRMRKFFSGKFGKEFKLYFICSSSVPK</sequence>
<evidence type="ECO:0000259" key="1">
    <source>
        <dbReference type="Pfam" id="PF18490"/>
    </source>
</evidence>
<evidence type="ECO:0000313" key="2">
    <source>
        <dbReference type="EMBL" id="GAG84024.1"/>
    </source>
</evidence>
<reference evidence="2" key="1">
    <citation type="journal article" date="2014" name="Front. Microbiol.">
        <title>High frequency of phylogenetically diverse reductive dehalogenase-homologous genes in deep subseafloor sedimentary metagenomes.</title>
        <authorList>
            <person name="Kawai M."/>
            <person name="Futagami T."/>
            <person name="Toyoda A."/>
            <person name="Takaki Y."/>
            <person name="Nishi S."/>
            <person name="Hori S."/>
            <person name="Arai W."/>
            <person name="Tsubouchi T."/>
            <person name="Morono Y."/>
            <person name="Uchiyama I."/>
            <person name="Ito T."/>
            <person name="Fujiyama A."/>
            <person name="Inagaki F."/>
            <person name="Takami H."/>
        </authorList>
    </citation>
    <scope>NUCLEOTIDE SEQUENCE</scope>
    <source>
        <strain evidence="2">Expedition CK06-06</strain>
    </source>
</reference>
<name>X1AN24_9ZZZZ</name>
<accession>X1AN24</accession>